<gene>
    <name evidence="5" type="ORF">CHS0354_010343</name>
</gene>
<protein>
    <recommendedName>
        <fullName evidence="7">Protein saal1</fullName>
    </recommendedName>
</protein>
<dbReference type="Gene3D" id="1.25.10.10">
    <property type="entry name" value="Leucine-rich Repeat Variant"/>
    <property type="match status" value="1"/>
</dbReference>
<sequence length="518" mass="58401">MDSPSQVRNPSPPPELTDNPELLIAESIGNTAFSKHWFFTTLLKLIEEVDRENEETESELVVDVDEDLQNELCKLWDMSMNSEVTQFLLEFKAVEILTGVIEKSKAPRVTEISVGILCNMACDSSICQVIANQPKLIELILLLLESSDAPTLVETTRFLFTCVSNPSAQENWIKAIREAENFQEHIQFIFQSSTNCDLLKNTAELVHSLLDIEGNLCETWATQEFVQTLLEAVHQIGYGHSEALEIFLHIFQLISTTETGVEALVSCAVTLQRALLKYLNLVCEYEIVRLKDRQTSLASALSVLNLIFTSVPLSAKQLTKDEGLFRVFLKILEPLYPKVFPNVISQGNNSETDKFINASDPGMHTPSDVSKDNTSNQPDHGQANKEVVTTTNEVHVTSGTNDEEADKWMMLFNILSGFLGDYLMCFVQPKDSTEEEEKVVPNLSHILTYLDESCSRCRTNFLILTLCGMKGDVDFVDRFKSWSEKFRKKRLMRIIKDVMAGKVIDRESKSSSTDQDGR</sequence>
<evidence type="ECO:0000256" key="3">
    <source>
        <dbReference type="ARBA" id="ARBA00038401"/>
    </source>
</evidence>
<evidence type="ECO:0008006" key="7">
    <source>
        <dbReference type="Google" id="ProtNLM"/>
    </source>
</evidence>
<dbReference type="EMBL" id="JAEAOA010000646">
    <property type="protein sequence ID" value="KAK3608494.1"/>
    <property type="molecule type" value="Genomic_DNA"/>
</dbReference>
<dbReference type="PANTHER" id="PTHR23424:SF23">
    <property type="entry name" value="PROTEIN SAAL1"/>
    <property type="match status" value="1"/>
</dbReference>
<reference evidence="5" key="1">
    <citation type="journal article" date="2021" name="Genome Biol. Evol.">
        <title>A High-Quality Reference Genome for a Parasitic Bivalve with Doubly Uniparental Inheritance (Bivalvia: Unionida).</title>
        <authorList>
            <person name="Smith C.H."/>
        </authorList>
    </citation>
    <scope>NUCLEOTIDE SEQUENCE</scope>
    <source>
        <strain evidence="5">CHS0354</strain>
    </source>
</reference>
<evidence type="ECO:0000313" key="6">
    <source>
        <dbReference type="Proteomes" id="UP001195483"/>
    </source>
</evidence>
<comment type="similarity">
    <text evidence="3">Belongs to the SAAL1 family.</text>
</comment>
<dbReference type="SUPFAM" id="SSF48371">
    <property type="entry name" value="ARM repeat"/>
    <property type="match status" value="1"/>
</dbReference>
<reference evidence="5" key="2">
    <citation type="journal article" date="2021" name="Genome Biol. Evol.">
        <title>Developing a high-quality reference genome for a parasitic bivalve with doubly uniparental inheritance (Bivalvia: Unionida).</title>
        <authorList>
            <person name="Smith C.H."/>
        </authorList>
    </citation>
    <scope>NUCLEOTIDE SEQUENCE</scope>
    <source>
        <strain evidence="5">CHS0354</strain>
        <tissue evidence="5">Mantle</tissue>
    </source>
</reference>
<dbReference type="Proteomes" id="UP001195483">
    <property type="component" value="Unassembled WGS sequence"/>
</dbReference>
<keyword evidence="2" id="KW-0539">Nucleus</keyword>
<dbReference type="AlphaFoldDB" id="A0AAE0TEI3"/>
<keyword evidence="6" id="KW-1185">Reference proteome</keyword>
<name>A0AAE0TEI3_9BIVA</name>
<evidence type="ECO:0000313" key="5">
    <source>
        <dbReference type="EMBL" id="KAK3608494.1"/>
    </source>
</evidence>
<organism evidence="5 6">
    <name type="scientific">Potamilus streckersoni</name>
    <dbReference type="NCBI Taxonomy" id="2493646"/>
    <lineage>
        <taxon>Eukaryota</taxon>
        <taxon>Metazoa</taxon>
        <taxon>Spiralia</taxon>
        <taxon>Lophotrochozoa</taxon>
        <taxon>Mollusca</taxon>
        <taxon>Bivalvia</taxon>
        <taxon>Autobranchia</taxon>
        <taxon>Heteroconchia</taxon>
        <taxon>Palaeoheterodonta</taxon>
        <taxon>Unionida</taxon>
        <taxon>Unionoidea</taxon>
        <taxon>Unionidae</taxon>
        <taxon>Ambleminae</taxon>
        <taxon>Lampsilini</taxon>
        <taxon>Potamilus</taxon>
    </lineage>
</organism>
<proteinExistence type="inferred from homology"/>
<dbReference type="GO" id="GO:0005654">
    <property type="term" value="C:nucleoplasm"/>
    <property type="evidence" value="ECO:0007669"/>
    <property type="project" value="TreeGrafter"/>
</dbReference>
<accession>A0AAE0TEI3</accession>
<evidence type="ECO:0000256" key="4">
    <source>
        <dbReference type="SAM" id="MobiDB-lite"/>
    </source>
</evidence>
<comment type="subcellular location">
    <subcellularLocation>
        <location evidence="1">Nucleus</location>
    </subcellularLocation>
</comment>
<reference evidence="5" key="3">
    <citation type="submission" date="2023-05" db="EMBL/GenBank/DDBJ databases">
        <authorList>
            <person name="Smith C.H."/>
        </authorList>
    </citation>
    <scope>NUCLEOTIDE SEQUENCE</scope>
    <source>
        <strain evidence="5">CHS0354</strain>
        <tissue evidence="5">Mantle</tissue>
    </source>
</reference>
<evidence type="ECO:0000256" key="2">
    <source>
        <dbReference type="ARBA" id="ARBA00023242"/>
    </source>
</evidence>
<dbReference type="InterPro" id="IPR052464">
    <property type="entry name" value="Synovial_Prolif_Regulator"/>
</dbReference>
<dbReference type="PANTHER" id="PTHR23424">
    <property type="entry name" value="SERUM AMYLOID A"/>
    <property type="match status" value="1"/>
</dbReference>
<comment type="caution">
    <text evidence="5">The sequence shown here is derived from an EMBL/GenBank/DDBJ whole genome shotgun (WGS) entry which is preliminary data.</text>
</comment>
<feature type="region of interest" description="Disordered" evidence="4">
    <location>
        <begin position="354"/>
        <end position="386"/>
    </location>
</feature>
<evidence type="ECO:0000256" key="1">
    <source>
        <dbReference type="ARBA" id="ARBA00004123"/>
    </source>
</evidence>
<dbReference type="InterPro" id="IPR016024">
    <property type="entry name" value="ARM-type_fold"/>
</dbReference>
<dbReference type="InterPro" id="IPR011989">
    <property type="entry name" value="ARM-like"/>
</dbReference>